<dbReference type="FunFam" id="3.40.50.300:FF:000345">
    <property type="entry name" value="AAA family ATPase"/>
    <property type="match status" value="1"/>
</dbReference>
<dbReference type="GO" id="GO:0017116">
    <property type="term" value="F:single-stranded DNA helicase activity"/>
    <property type="evidence" value="ECO:0007669"/>
    <property type="project" value="TreeGrafter"/>
</dbReference>
<dbReference type="Gene3D" id="1.10.8.60">
    <property type="match status" value="1"/>
</dbReference>
<feature type="domain" description="AAA+ ATPase" evidence="5">
    <location>
        <begin position="63"/>
        <end position="179"/>
    </location>
</feature>
<gene>
    <name evidence="6" type="primary">rarA_3</name>
    <name evidence="6" type="ORF">Cocul_00635</name>
</gene>
<sequence>MAVAQESLFGPEDREDRATDYFEASSDAPLAARMRPRSLEEMVGQQHVLGPGTPLRRLIQGSGEASVILYGPPGTGKTTVASLISAATGQHFVGLSALSAGVKQVREVITQARRDLARGERTVLFIDEVHRFSKTQQDALLAAVENRTVLLVAATTENPSFSVVAPLLSRSLLLQLQPLSEEDLRVLVHRAVTDPRGLDGRITVAEQAVDHLVRLAGGDARRVLTYVEAAAEAVPDGGELTAETVQANVNRAVVRYDRDGDQHYDVISAFIKSIRGSDVDAALHYLARMIEAGEDPRFIARRLIIHASEDIGLADPTALPTAVAAAEAVQKIGFPEGRIVLAQATIHLATAPKSNAVVRAIDAAQADIRAGRIGHVPPHLRDGHYEGAKNLGNAVGYRYPHDDPRGVVEQRYIPEELDDAVYYQPTEHGGEKRISDYLGRLRRMVRGTKRR</sequence>
<dbReference type="GO" id="GO:0008047">
    <property type="term" value="F:enzyme activator activity"/>
    <property type="evidence" value="ECO:0007669"/>
    <property type="project" value="TreeGrafter"/>
</dbReference>
<feature type="compositionally biased region" description="Basic and acidic residues" evidence="4">
    <location>
        <begin position="11"/>
        <end position="20"/>
    </location>
</feature>
<dbReference type="Gene3D" id="3.40.50.300">
    <property type="entry name" value="P-loop containing nucleotide triphosphate hydrolases"/>
    <property type="match status" value="1"/>
</dbReference>
<evidence type="ECO:0000256" key="4">
    <source>
        <dbReference type="SAM" id="MobiDB-lite"/>
    </source>
</evidence>
<dbReference type="PANTHER" id="PTHR13779">
    <property type="entry name" value="WERNER HELICASE-INTERACTING PROTEIN 1 FAMILY MEMBER"/>
    <property type="match status" value="1"/>
</dbReference>
<dbReference type="InterPro" id="IPR008921">
    <property type="entry name" value="DNA_pol3_clamp-load_cplx_C"/>
</dbReference>
<keyword evidence="2" id="KW-0547">Nucleotide-binding</keyword>
<dbReference type="InterPro" id="IPR051314">
    <property type="entry name" value="AAA_ATPase_RarA/MGS1/WRNIP1"/>
</dbReference>
<dbReference type="GO" id="GO:0006261">
    <property type="term" value="P:DNA-templated DNA replication"/>
    <property type="evidence" value="ECO:0007669"/>
    <property type="project" value="TreeGrafter"/>
</dbReference>
<dbReference type="FunFam" id="1.10.3710.10:FF:000003">
    <property type="entry name" value="ATPase, AAA family protein"/>
    <property type="match status" value="1"/>
</dbReference>
<dbReference type="AlphaFoldDB" id="A0A0Q0UFK5"/>
<dbReference type="SMART" id="SM00382">
    <property type="entry name" value="AAA"/>
    <property type="match status" value="1"/>
</dbReference>
<accession>A0A0Q0UFK5</accession>
<dbReference type="PANTHER" id="PTHR13779:SF7">
    <property type="entry name" value="ATPASE WRNIP1"/>
    <property type="match status" value="1"/>
</dbReference>
<dbReference type="FunFam" id="1.20.272.10:FF:000001">
    <property type="entry name" value="Putative AAA family ATPase"/>
    <property type="match status" value="1"/>
</dbReference>
<dbReference type="InterPro" id="IPR027417">
    <property type="entry name" value="P-loop_NTPase"/>
</dbReference>
<dbReference type="Pfam" id="PF12002">
    <property type="entry name" value="MgsA_C"/>
    <property type="match status" value="1"/>
</dbReference>
<dbReference type="PATRIC" id="fig|1544416.3.peg.636"/>
<dbReference type="GO" id="GO:0016887">
    <property type="term" value="F:ATP hydrolysis activity"/>
    <property type="evidence" value="ECO:0007669"/>
    <property type="project" value="InterPro"/>
</dbReference>
<dbReference type="InterPro" id="IPR032423">
    <property type="entry name" value="AAA_assoc_2"/>
</dbReference>
<dbReference type="GO" id="GO:0000731">
    <property type="term" value="P:DNA synthesis involved in DNA repair"/>
    <property type="evidence" value="ECO:0007669"/>
    <property type="project" value="TreeGrafter"/>
</dbReference>
<dbReference type="Proteomes" id="UP000050517">
    <property type="component" value="Unassembled WGS sequence"/>
</dbReference>
<dbReference type="Pfam" id="PF16193">
    <property type="entry name" value="AAA_assoc_2"/>
    <property type="match status" value="1"/>
</dbReference>
<dbReference type="InterPro" id="IPR021886">
    <property type="entry name" value="MgsA_C"/>
</dbReference>
<evidence type="ECO:0000256" key="1">
    <source>
        <dbReference type="ARBA" id="ARBA00008959"/>
    </source>
</evidence>
<dbReference type="Pfam" id="PF00004">
    <property type="entry name" value="AAA"/>
    <property type="match status" value="1"/>
</dbReference>
<dbReference type="CDD" id="cd00009">
    <property type="entry name" value="AAA"/>
    <property type="match status" value="1"/>
</dbReference>
<dbReference type="InterPro" id="IPR003959">
    <property type="entry name" value="ATPase_AAA_core"/>
</dbReference>
<evidence type="ECO:0000313" key="7">
    <source>
        <dbReference type="Proteomes" id="UP000050517"/>
    </source>
</evidence>
<feature type="region of interest" description="Disordered" evidence="4">
    <location>
        <begin position="1"/>
        <end position="24"/>
    </location>
</feature>
<evidence type="ECO:0000256" key="3">
    <source>
        <dbReference type="ARBA" id="ARBA00022840"/>
    </source>
</evidence>
<dbReference type="GO" id="GO:0005524">
    <property type="term" value="F:ATP binding"/>
    <property type="evidence" value="ECO:0007669"/>
    <property type="project" value="UniProtKB-KW"/>
</dbReference>
<dbReference type="STRING" id="1544416.Cocul_00635"/>
<evidence type="ECO:0000256" key="2">
    <source>
        <dbReference type="ARBA" id="ARBA00022741"/>
    </source>
</evidence>
<dbReference type="SUPFAM" id="SSF48019">
    <property type="entry name" value="post-AAA+ oligomerization domain-like"/>
    <property type="match status" value="1"/>
</dbReference>
<evidence type="ECO:0000313" key="6">
    <source>
        <dbReference type="EMBL" id="KQB85489.1"/>
    </source>
</evidence>
<dbReference type="CDD" id="cd18139">
    <property type="entry name" value="HLD_clamp_RarA"/>
    <property type="match status" value="1"/>
</dbReference>
<dbReference type="Gene3D" id="1.20.272.10">
    <property type="match status" value="1"/>
</dbReference>
<protein>
    <submittedName>
        <fullName evidence="6">Replication-associated recombination protein A</fullName>
    </submittedName>
</protein>
<proteinExistence type="inferred from homology"/>
<evidence type="ECO:0000259" key="5">
    <source>
        <dbReference type="SMART" id="SM00382"/>
    </source>
</evidence>
<dbReference type="GO" id="GO:0003677">
    <property type="term" value="F:DNA binding"/>
    <property type="evidence" value="ECO:0007669"/>
    <property type="project" value="InterPro"/>
</dbReference>
<reference evidence="6 7" key="1">
    <citation type="submission" date="2015-10" db="EMBL/GenBank/DDBJ databases">
        <title>Corynebacteirum lowii and Corynebacterium oculi species nova, derived from human clinical disease and and emended description of Corynebacterium mastiditis.</title>
        <authorList>
            <person name="Bernard K."/>
            <person name="Pacheco A.L."/>
            <person name="Mcdougall C."/>
            <person name="Burtx T."/>
            <person name="Weibe D."/>
            <person name="Tyler S."/>
            <person name="Olson A.B."/>
            <person name="Cnockaert M."/>
            <person name="Eguchi H."/>
            <person name="Kuwahara T."/>
            <person name="Nakayama-Imaohji H."/>
            <person name="Boudewijins M."/>
            <person name="Van Hoecke F."/>
            <person name="Bernier A.-M."/>
            <person name="Vandamme P."/>
        </authorList>
    </citation>
    <scope>NUCLEOTIDE SEQUENCE [LARGE SCALE GENOMIC DNA]</scope>
    <source>
        <strain evidence="6 7">NML 130210</strain>
    </source>
</reference>
<keyword evidence="3" id="KW-0067">ATP-binding</keyword>
<dbReference type="EMBL" id="LKST01000001">
    <property type="protein sequence ID" value="KQB85489.1"/>
    <property type="molecule type" value="Genomic_DNA"/>
</dbReference>
<keyword evidence="7" id="KW-1185">Reference proteome</keyword>
<comment type="similarity">
    <text evidence="1">Belongs to the AAA ATPase family. RarA/MGS1/WRNIP1 subfamily.</text>
</comment>
<dbReference type="SUPFAM" id="SSF52540">
    <property type="entry name" value="P-loop containing nucleoside triphosphate hydrolases"/>
    <property type="match status" value="1"/>
</dbReference>
<dbReference type="InterPro" id="IPR003593">
    <property type="entry name" value="AAA+_ATPase"/>
</dbReference>
<dbReference type="Gene3D" id="1.10.3710.10">
    <property type="entry name" value="DNA polymerase III clamp loader subunits, C-terminal domain"/>
    <property type="match status" value="1"/>
</dbReference>
<name>A0A0Q0UFK5_9CORY</name>
<organism evidence="6 7">
    <name type="scientific">Corynebacterium oculi</name>
    <dbReference type="NCBI Taxonomy" id="1544416"/>
    <lineage>
        <taxon>Bacteria</taxon>
        <taxon>Bacillati</taxon>
        <taxon>Actinomycetota</taxon>
        <taxon>Actinomycetes</taxon>
        <taxon>Mycobacteriales</taxon>
        <taxon>Corynebacteriaceae</taxon>
        <taxon>Corynebacterium</taxon>
    </lineage>
</organism>
<comment type="caution">
    <text evidence="6">The sequence shown here is derived from an EMBL/GenBank/DDBJ whole genome shotgun (WGS) entry which is preliminary data.</text>
</comment>